<keyword evidence="3" id="KW-0479">Metal-binding</keyword>
<feature type="binding site" evidence="3">
    <location>
        <position position="116"/>
    </location>
    <ligand>
        <name>Cu cation</name>
        <dbReference type="ChEBI" id="CHEBI:23378"/>
    </ligand>
</feature>
<feature type="binding site" evidence="3">
    <location>
        <position position="205"/>
    </location>
    <ligand>
        <name>Cu cation</name>
        <dbReference type="ChEBI" id="CHEBI:23378"/>
    </ligand>
</feature>
<protein>
    <submittedName>
        <fullName evidence="7">SCO family protein</fullName>
    </submittedName>
</protein>
<dbReference type="Proteomes" id="UP000321413">
    <property type="component" value="Unassembled WGS sequence"/>
</dbReference>
<evidence type="ECO:0000256" key="5">
    <source>
        <dbReference type="SAM" id="MobiDB-lite"/>
    </source>
</evidence>
<keyword evidence="4" id="KW-1015">Disulfide bond</keyword>
<dbReference type="InterPro" id="IPR036249">
    <property type="entry name" value="Thioredoxin-like_sf"/>
</dbReference>
<evidence type="ECO:0000259" key="6">
    <source>
        <dbReference type="PROSITE" id="PS51352"/>
    </source>
</evidence>
<feature type="binding site" evidence="3">
    <location>
        <position position="120"/>
    </location>
    <ligand>
        <name>Cu cation</name>
        <dbReference type="ChEBI" id="CHEBI:23378"/>
    </ligand>
</feature>
<keyword evidence="8" id="KW-1185">Reference proteome</keyword>
<dbReference type="PROSITE" id="PS51352">
    <property type="entry name" value="THIOREDOXIN_2"/>
    <property type="match status" value="1"/>
</dbReference>
<feature type="compositionally biased region" description="Polar residues" evidence="5">
    <location>
        <begin position="25"/>
        <end position="34"/>
    </location>
</feature>
<comment type="caution">
    <text evidence="7">The sequence shown here is derived from an EMBL/GenBank/DDBJ whole genome shotgun (WGS) entry which is preliminary data.</text>
</comment>
<dbReference type="GO" id="GO:0046872">
    <property type="term" value="F:metal ion binding"/>
    <property type="evidence" value="ECO:0007669"/>
    <property type="project" value="UniProtKB-KW"/>
</dbReference>
<dbReference type="Pfam" id="PF02630">
    <property type="entry name" value="SCO1-SenC"/>
    <property type="match status" value="1"/>
</dbReference>
<accession>A0A5C7G2H3</accession>
<dbReference type="InterPro" id="IPR003782">
    <property type="entry name" value="SCO1/SenC"/>
</dbReference>
<evidence type="ECO:0000313" key="7">
    <source>
        <dbReference type="EMBL" id="TXG00377.1"/>
    </source>
</evidence>
<evidence type="ECO:0000313" key="8">
    <source>
        <dbReference type="Proteomes" id="UP000321413"/>
    </source>
</evidence>
<evidence type="ECO:0000256" key="1">
    <source>
        <dbReference type="ARBA" id="ARBA00010996"/>
    </source>
</evidence>
<dbReference type="PANTHER" id="PTHR12151">
    <property type="entry name" value="ELECTRON TRANSPORT PROTIN SCO1/SENC FAMILY MEMBER"/>
    <property type="match status" value="1"/>
</dbReference>
<dbReference type="EMBL" id="VPFD01000007">
    <property type="protein sequence ID" value="TXG00377.1"/>
    <property type="molecule type" value="Genomic_DNA"/>
</dbReference>
<gene>
    <name evidence="7" type="ORF">FVD38_08390</name>
</gene>
<organism evidence="7 8">
    <name type="scientific">Massilia arenae</name>
    <dbReference type="NCBI Taxonomy" id="2603288"/>
    <lineage>
        <taxon>Bacteria</taxon>
        <taxon>Pseudomonadati</taxon>
        <taxon>Pseudomonadota</taxon>
        <taxon>Betaproteobacteria</taxon>
        <taxon>Burkholderiales</taxon>
        <taxon>Oxalobacteraceae</taxon>
        <taxon>Telluria group</taxon>
        <taxon>Massilia</taxon>
    </lineage>
</organism>
<feature type="region of interest" description="Disordered" evidence="5">
    <location>
        <begin position="1"/>
        <end position="34"/>
    </location>
</feature>
<feature type="domain" description="Thioredoxin" evidence="6">
    <location>
        <begin position="75"/>
        <end position="242"/>
    </location>
</feature>
<dbReference type="InterPro" id="IPR013766">
    <property type="entry name" value="Thioredoxin_domain"/>
</dbReference>
<name>A0A5C7G2H3_9BURK</name>
<keyword evidence="2 3" id="KW-0186">Copper</keyword>
<evidence type="ECO:0000256" key="3">
    <source>
        <dbReference type="PIRSR" id="PIRSR603782-1"/>
    </source>
</evidence>
<sequence length="242" mass="26468">MRSMRNWSPRRAAPAPIARRHGRATMNSPRSNSTGSRATLLAVLAISLAGSAALYYGSSGFRAISTEAARRIEVAERPLRLPPATLGGADGAARLLADELARDGRITLVTFIYARCQSICRVVGTELQQMQDEIRARGAADKVRLVTISFDPRDDARALTQYGRMMKSDPDVWRLYGIPNDAERRRLLDAFGVIVVPAPLGEFEHNAAFHVVGRDGRLVRILDYTEPGAALDDALARAAERT</sequence>
<reference evidence="7 8" key="1">
    <citation type="submission" date="2019-08" db="EMBL/GenBank/DDBJ databases">
        <title>Massilia golmudensis sp. nov., isolated from sand in the Qinghai-Tibetan Plateau.</title>
        <authorList>
            <person name="Zhang B."/>
        </authorList>
    </citation>
    <scope>NUCLEOTIDE SEQUENCE [LARGE SCALE GENOMIC DNA]</scope>
    <source>
        <strain evidence="7 8">GEM5</strain>
    </source>
</reference>
<dbReference type="AlphaFoldDB" id="A0A5C7G2H3"/>
<evidence type="ECO:0000256" key="2">
    <source>
        <dbReference type="ARBA" id="ARBA00023008"/>
    </source>
</evidence>
<dbReference type="Gene3D" id="3.40.30.10">
    <property type="entry name" value="Glutaredoxin"/>
    <property type="match status" value="1"/>
</dbReference>
<evidence type="ECO:0000256" key="4">
    <source>
        <dbReference type="PIRSR" id="PIRSR603782-2"/>
    </source>
</evidence>
<dbReference type="PANTHER" id="PTHR12151:SF25">
    <property type="entry name" value="LINALOOL DEHYDRATASE_ISOMERASE DOMAIN-CONTAINING PROTEIN"/>
    <property type="match status" value="1"/>
</dbReference>
<proteinExistence type="inferred from homology"/>
<dbReference type="CDD" id="cd02968">
    <property type="entry name" value="SCO"/>
    <property type="match status" value="1"/>
</dbReference>
<comment type="similarity">
    <text evidence="1">Belongs to the SCO1/2 family.</text>
</comment>
<dbReference type="SUPFAM" id="SSF52833">
    <property type="entry name" value="Thioredoxin-like"/>
    <property type="match status" value="1"/>
</dbReference>
<feature type="disulfide bond" description="Redox-active" evidence="4">
    <location>
        <begin position="116"/>
        <end position="120"/>
    </location>
</feature>